<feature type="region of interest" description="Disordered" evidence="1">
    <location>
        <begin position="63"/>
        <end position="90"/>
    </location>
</feature>
<name>A0A0G4G3V9_9ALVE</name>
<dbReference type="EMBL" id="CDMZ01000856">
    <property type="protein sequence ID" value="CEM22763.1"/>
    <property type="molecule type" value="Genomic_DNA"/>
</dbReference>
<proteinExistence type="predicted"/>
<evidence type="ECO:0000313" key="2">
    <source>
        <dbReference type="EMBL" id="CEM22763.1"/>
    </source>
</evidence>
<protein>
    <submittedName>
        <fullName evidence="2">Uncharacterized protein</fullName>
    </submittedName>
</protein>
<gene>
    <name evidence="2" type="ORF">Cvel_20079</name>
</gene>
<accession>A0A0G4G3V9</accession>
<feature type="compositionally biased region" description="Basic and acidic residues" evidence="1">
    <location>
        <begin position="79"/>
        <end position="88"/>
    </location>
</feature>
<evidence type="ECO:0000256" key="1">
    <source>
        <dbReference type="SAM" id="MobiDB-lite"/>
    </source>
</evidence>
<dbReference type="AlphaFoldDB" id="A0A0G4G3V9"/>
<organism evidence="2">
    <name type="scientific">Chromera velia CCMP2878</name>
    <dbReference type="NCBI Taxonomy" id="1169474"/>
    <lineage>
        <taxon>Eukaryota</taxon>
        <taxon>Sar</taxon>
        <taxon>Alveolata</taxon>
        <taxon>Colpodellida</taxon>
        <taxon>Chromeraceae</taxon>
        <taxon>Chromera</taxon>
    </lineage>
</organism>
<reference evidence="2" key="1">
    <citation type="submission" date="2014-11" db="EMBL/GenBank/DDBJ databases">
        <authorList>
            <person name="Otto D Thomas"/>
            <person name="Naeem Raeece"/>
        </authorList>
    </citation>
    <scope>NUCLEOTIDE SEQUENCE</scope>
</reference>
<sequence length="139" mass="14922">MTVGTGGGGCVDEAGEGLEGWGEGMHTLEESVLKGLAGIPEMLQRLYRDELGVSLTLSRAREEGAEGNGEVSVHARVLTPRDDIDGSAEKASQTERVQAAVEMVEAHSQWESALAAEARRLERLARDRASSPFAVFFDH</sequence>
<dbReference type="VEuPathDB" id="CryptoDB:Cvel_20079"/>